<accession>A0ABY0QHB0</accession>
<name>A0ABY0QHB0_9BRAD</name>
<sequence length="67" mass="7523">MAHKPKYARYTIRRDTFGWSVIDVLTGLVACQDTVTLTGLSAEDADDLADSLSWLARRDEERRDGHG</sequence>
<dbReference type="EMBL" id="LT629693">
    <property type="protein sequence ID" value="SDK42863.1"/>
    <property type="molecule type" value="Genomic_DNA"/>
</dbReference>
<gene>
    <name evidence="1" type="ORF">SAMN05444163_8088</name>
</gene>
<evidence type="ECO:0000313" key="1">
    <source>
        <dbReference type="EMBL" id="SDK42863.1"/>
    </source>
</evidence>
<keyword evidence="2" id="KW-1185">Reference proteome</keyword>
<dbReference type="Proteomes" id="UP000198803">
    <property type="component" value="Chromosome I"/>
</dbReference>
<protein>
    <submittedName>
        <fullName evidence="1">Uncharacterized protein</fullName>
    </submittedName>
</protein>
<evidence type="ECO:0000313" key="2">
    <source>
        <dbReference type="Proteomes" id="UP000198803"/>
    </source>
</evidence>
<organism evidence="1 2">
    <name type="scientific">Bradyrhizobium ottawaense</name>
    <dbReference type="NCBI Taxonomy" id="931866"/>
    <lineage>
        <taxon>Bacteria</taxon>
        <taxon>Pseudomonadati</taxon>
        <taxon>Pseudomonadota</taxon>
        <taxon>Alphaproteobacteria</taxon>
        <taxon>Hyphomicrobiales</taxon>
        <taxon>Nitrobacteraceae</taxon>
        <taxon>Bradyrhizobium</taxon>
    </lineage>
</organism>
<proteinExistence type="predicted"/>
<reference evidence="1 2" key="1">
    <citation type="submission" date="2016-10" db="EMBL/GenBank/DDBJ databases">
        <authorList>
            <person name="Varghese N."/>
            <person name="Submissions S."/>
        </authorList>
    </citation>
    <scope>NUCLEOTIDE SEQUENCE [LARGE SCALE GENOMIC DNA]</scope>
    <source>
        <strain evidence="1 2">GAS524</strain>
    </source>
</reference>
<dbReference type="RefSeq" id="WP_091977236.1">
    <property type="nucleotide sequence ID" value="NZ_LT629693.1"/>
</dbReference>